<dbReference type="NCBIfam" id="NF006099">
    <property type="entry name" value="PRK08251.1"/>
    <property type="match status" value="1"/>
</dbReference>
<organism evidence="3 4">
    <name type="scientific">Microlunatus soli</name>
    <dbReference type="NCBI Taxonomy" id="630515"/>
    <lineage>
        <taxon>Bacteria</taxon>
        <taxon>Bacillati</taxon>
        <taxon>Actinomycetota</taxon>
        <taxon>Actinomycetes</taxon>
        <taxon>Propionibacteriales</taxon>
        <taxon>Propionibacteriaceae</taxon>
        <taxon>Microlunatus</taxon>
    </lineage>
</organism>
<evidence type="ECO:0000256" key="1">
    <source>
        <dbReference type="ARBA" id="ARBA00006484"/>
    </source>
</evidence>
<dbReference type="Proteomes" id="UP000199103">
    <property type="component" value="Chromosome I"/>
</dbReference>
<dbReference type="Pfam" id="PF00106">
    <property type="entry name" value="adh_short"/>
    <property type="match status" value="1"/>
</dbReference>
<protein>
    <submittedName>
        <fullName evidence="3">Short-chain dehydrogenase</fullName>
    </submittedName>
</protein>
<comment type="similarity">
    <text evidence="1">Belongs to the short-chain dehydrogenases/reductases (SDR) family.</text>
</comment>
<dbReference type="InterPro" id="IPR002347">
    <property type="entry name" value="SDR_fam"/>
</dbReference>
<keyword evidence="2" id="KW-0560">Oxidoreductase</keyword>
<dbReference type="Gene3D" id="3.40.50.720">
    <property type="entry name" value="NAD(P)-binding Rossmann-like Domain"/>
    <property type="match status" value="1"/>
</dbReference>
<dbReference type="OrthoDB" id="9797538at2"/>
<dbReference type="AlphaFoldDB" id="A0A1H1TLR8"/>
<dbReference type="PANTHER" id="PTHR44196">
    <property type="entry name" value="DEHYDROGENASE/REDUCTASE SDR FAMILY MEMBER 7B"/>
    <property type="match status" value="1"/>
</dbReference>
<dbReference type="InterPro" id="IPR036291">
    <property type="entry name" value="NAD(P)-bd_dom_sf"/>
</dbReference>
<accession>A0A1H1TLR8</accession>
<evidence type="ECO:0000313" key="4">
    <source>
        <dbReference type="Proteomes" id="UP000199103"/>
    </source>
</evidence>
<keyword evidence="4" id="KW-1185">Reference proteome</keyword>
<proteinExistence type="inferred from homology"/>
<dbReference type="PANTHER" id="PTHR44196:SF1">
    <property type="entry name" value="DEHYDROGENASE_REDUCTASE SDR FAMILY MEMBER 7B"/>
    <property type="match status" value="1"/>
</dbReference>
<sequence>MPLLSRNPPPRASVRRTPPRRQRILITGASSGLGAELARRWAADGRDLALCARRQPELDALQQELRRDHPAGSFETYRLDVTDDAEVQRVMGRAAEDLGGLDRVVANAGIGLGAQVGTGQAADNRRVLQTNVIGTLNTVEAAVQQFWTAQAGHLVIISSMAALRGLGGRMAAYSTSKAAIATLGESVRSSLWNRPITVSTIFPGYIDTAINEDDPNKKWSVDLPTGATALYDAIESERARVYVPTRPWAFLAPVMRFAPLPIFRRIAG</sequence>
<dbReference type="RefSeq" id="WP_091525006.1">
    <property type="nucleotide sequence ID" value="NZ_LT629772.1"/>
</dbReference>
<dbReference type="SUPFAM" id="SSF51735">
    <property type="entry name" value="NAD(P)-binding Rossmann-fold domains"/>
    <property type="match status" value="1"/>
</dbReference>
<name>A0A1H1TLR8_9ACTN</name>
<dbReference type="STRING" id="630515.SAMN04489812_2436"/>
<dbReference type="GO" id="GO:0016491">
    <property type="term" value="F:oxidoreductase activity"/>
    <property type="evidence" value="ECO:0007669"/>
    <property type="project" value="UniProtKB-KW"/>
</dbReference>
<evidence type="ECO:0000256" key="2">
    <source>
        <dbReference type="ARBA" id="ARBA00023002"/>
    </source>
</evidence>
<evidence type="ECO:0000313" key="3">
    <source>
        <dbReference type="EMBL" id="SDS60896.1"/>
    </source>
</evidence>
<reference evidence="3 4" key="1">
    <citation type="submission" date="2016-10" db="EMBL/GenBank/DDBJ databases">
        <authorList>
            <person name="de Groot N.N."/>
        </authorList>
    </citation>
    <scope>NUCLEOTIDE SEQUENCE [LARGE SCALE GENOMIC DNA]</scope>
    <source>
        <strain evidence="3 4">DSM 21800</strain>
    </source>
</reference>
<dbReference type="EMBL" id="LT629772">
    <property type="protein sequence ID" value="SDS60896.1"/>
    <property type="molecule type" value="Genomic_DNA"/>
</dbReference>
<dbReference type="PRINTS" id="PR00081">
    <property type="entry name" value="GDHRDH"/>
</dbReference>
<gene>
    <name evidence="3" type="ORF">SAMN04489812_2436</name>
</gene>
<dbReference type="GO" id="GO:0016020">
    <property type="term" value="C:membrane"/>
    <property type="evidence" value="ECO:0007669"/>
    <property type="project" value="TreeGrafter"/>
</dbReference>